<sequence length="324" mass="35441">MKRALICGVSGQDGSYLARLLISKGYEVFGSSRDAQMESFNNLQTLGIKGEVNLLSIATTDFRSVLQALSQVAPDEIYNLAGQSSVAMSFEQPLQTMESVGISTLNILEAIRFTGASTKFYNAGSGECFGAAAAQPCDENTPFRPRSPYAVAKAAAFWSVANYREAYGLNACTGILFNHESPLRPERFVTRKIIATAARIASGSGEKLHLGNLAISRDWGWAPEYVEAMWMMMQLDNAQDLVIATGRTCTLEEFVSAAFASVGLSWRDHVVTDESLFRPTDLNESRANPARAHQLLGWRAKNTMPEVVQRMMEAELGRSGAIHH</sequence>
<dbReference type="RefSeq" id="WP_126684306.1">
    <property type="nucleotide sequence ID" value="NZ_RYYV01000005.1"/>
</dbReference>
<dbReference type="GO" id="GO:0008446">
    <property type="term" value="F:GDP-mannose 4,6-dehydratase activity"/>
    <property type="evidence" value="ECO:0007669"/>
    <property type="project" value="UniProtKB-UniRule"/>
</dbReference>
<dbReference type="OrthoDB" id="9803010at2"/>
<dbReference type="InterPro" id="IPR016040">
    <property type="entry name" value="NAD(P)-bd_dom"/>
</dbReference>
<evidence type="ECO:0000256" key="3">
    <source>
        <dbReference type="ARBA" id="ARBA00009263"/>
    </source>
</evidence>
<dbReference type="EC" id="4.2.1.47" evidence="4 7"/>
<evidence type="ECO:0000256" key="4">
    <source>
        <dbReference type="ARBA" id="ARBA00011989"/>
    </source>
</evidence>
<keyword evidence="10" id="KW-1185">Reference proteome</keyword>
<dbReference type="Pfam" id="PF16363">
    <property type="entry name" value="GDP_Man_Dehyd"/>
    <property type="match status" value="1"/>
</dbReference>
<keyword evidence="5 7" id="KW-0456">Lyase</keyword>
<comment type="cofactor">
    <cofactor evidence="2 7">
        <name>NADP(+)</name>
        <dbReference type="ChEBI" id="CHEBI:58349"/>
    </cofactor>
</comment>
<comment type="caution">
    <text evidence="7">Lacks conserved residue(s) required for the propagation of feature annotation.</text>
</comment>
<gene>
    <name evidence="7" type="primary">gmd</name>
    <name evidence="9" type="ORF">EKH80_08520</name>
</gene>
<reference evidence="9 10" key="1">
    <citation type="submission" date="2018-12" db="EMBL/GenBank/DDBJ databases">
        <title>Dyella dinghuensis sp. nov. DHOA06 and Dyella choica sp. nov. 4M-K27, isolated from forest soil.</title>
        <authorList>
            <person name="Qiu L.-H."/>
            <person name="Gao Z.-H."/>
        </authorList>
    </citation>
    <scope>NUCLEOTIDE SEQUENCE [LARGE SCALE GENOMIC DNA]</scope>
    <source>
        <strain evidence="9 10">4M-K27</strain>
    </source>
</reference>
<dbReference type="InterPro" id="IPR006368">
    <property type="entry name" value="GDP_Man_deHydtase"/>
</dbReference>
<evidence type="ECO:0000259" key="8">
    <source>
        <dbReference type="Pfam" id="PF16363"/>
    </source>
</evidence>
<feature type="domain" description="NAD(P)-binding" evidence="8">
    <location>
        <begin position="5"/>
        <end position="311"/>
    </location>
</feature>
<evidence type="ECO:0000256" key="2">
    <source>
        <dbReference type="ARBA" id="ARBA00001937"/>
    </source>
</evidence>
<dbReference type="SUPFAM" id="SSF51735">
    <property type="entry name" value="NAD(P)-binding Rossmann-fold domains"/>
    <property type="match status" value="1"/>
</dbReference>
<dbReference type="PANTHER" id="PTHR43715:SF1">
    <property type="entry name" value="GDP-MANNOSE 4,6 DEHYDRATASE"/>
    <property type="match status" value="1"/>
</dbReference>
<comment type="caution">
    <text evidence="9">The sequence shown here is derived from an EMBL/GenBank/DDBJ whole genome shotgun (WGS) entry which is preliminary data.</text>
</comment>
<keyword evidence="7" id="KW-0521">NADP</keyword>
<dbReference type="HAMAP" id="MF_00955">
    <property type="entry name" value="GDP_Man_dehydratase"/>
    <property type="match status" value="1"/>
</dbReference>
<evidence type="ECO:0000313" key="9">
    <source>
        <dbReference type="EMBL" id="RUL76745.1"/>
    </source>
</evidence>
<evidence type="ECO:0000256" key="1">
    <source>
        <dbReference type="ARBA" id="ARBA00000188"/>
    </source>
</evidence>
<dbReference type="InterPro" id="IPR036291">
    <property type="entry name" value="NAD(P)-bd_dom_sf"/>
</dbReference>
<dbReference type="Gene3D" id="3.40.50.720">
    <property type="entry name" value="NAD(P)-binding Rossmann-like Domain"/>
    <property type="match status" value="1"/>
</dbReference>
<evidence type="ECO:0000256" key="5">
    <source>
        <dbReference type="ARBA" id="ARBA00023239"/>
    </source>
</evidence>
<dbReference type="Gene3D" id="3.90.25.10">
    <property type="entry name" value="UDP-galactose 4-epimerase, domain 1"/>
    <property type="match status" value="1"/>
</dbReference>
<proteinExistence type="inferred from homology"/>
<dbReference type="Proteomes" id="UP000274358">
    <property type="component" value="Unassembled WGS sequence"/>
</dbReference>
<dbReference type="FunFam" id="3.40.50.720:FF:000924">
    <property type="entry name" value="GDP-mannose 4,6 dehydratase"/>
    <property type="match status" value="1"/>
</dbReference>
<organism evidence="9 10">
    <name type="scientific">Dyella choica</name>
    <dbReference type="NCBI Taxonomy" id="1927959"/>
    <lineage>
        <taxon>Bacteria</taxon>
        <taxon>Pseudomonadati</taxon>
        <taxon>Pseudomonadota</taxon>
        <taxon>Gammaproteobacteria</taxon>
        <taxon>Lysobacterales</taxon>
        <taxon>Rhodanobacteraceae</taxon>
        <taxon>Dyella</taxon>
    </lineage>
</organism>
<dbReference type="GO" id="GO:0042351">
    <property type="term" value="P:'de novo' GDP-L-fucose biosynthetic process"/>
    <property type="evidence" value="ECO:0007669"/>
    <property type="project" value="TreeGrafter"/>
</dbReference>
<accession>A0A432M8B6</accession>
<comment type="similarity">
    <text evidence="3 7">Belongs to the NAD(P)-dependent epimerase/dehydratase family. GDP-mannose 4,6-dehydratase subfamily.</text>
</comment>
<dbReference type="EMBL" id="RYYV01000005">
    <property type="protein sequence ID" value="RUL76745.1"/>
    <property type="molecule type" value="Genomic_DNA"/>
</dbReference>
<protein>
    <recommendedName>
        <fullName evidence="4 7">GDP-mannose 4,6-dehydratase</fullName>
        <ecNumber evidence="4 7">4.2.1.47</ecNumber>
    </recommendedName>
    <alternativeName>
        <fullName evidence="7">GDP-D-mannose dehydratase</fullName>
    </alternativeName>
</protein>
<evidence type="ECO:0000256" key="7">
    <source>
        <dbReference type="HAMAP-Rule" id="MF_00955"/>
    </source>
</evidence>
<dbReference type="GO" id="GO:0070401">
    <property type="term" value="F:NADP+ binding"/>
    <property type="evidence" value="ECO:0007669"/>
    <property type="project" value="UniProtKB-UniRule"/>
</dbReference>
<evidence type="ECO:0000256" key="6">
    <source>
        <dbReference type="ARBA" id="ARBA00059383"/>
    </source>
</evidence>
<dbReference type="PANTHER" id="PTHR43715">
    <property type="entry name" value="GDP-MANNOSE 4,6-DEHYDRATASE"/>
    <property type="match status" value="1"/>
</dbReference>
<name>A0A432M8B6_9GAMM</name>
<dbReference type="CDD" id="cd05260">
    <property type="entry name" value="GDP_MD_SDR_e"/>
    <property type="match status" value="1"/>
</dbReference>
<comment type="catalytic activity">
    <reaction evidence="1 7">
        <text>GDP-alpha-D-mannose = GDP-4-dehydro-alpha-D-rhamnose + H2O</text>
        <dbReference type="Rhea" id="RHEA:23820"/>
        <dbReference type="ChEBI" id="CHEBI:15377"/>
        <dbReference type="ChEBI" id="CHEBI:57527"/>
        <dbReference type="ChEBI" id="CHEBI:57964"/>
        <dbReference type="EC" id="4.2.1.47"/>
    </reaction>
</comment>
<evidence type="ECO:0000313" key="10">
    <source>
        <dbReference type="Proteomes" id="UP000274358"/>
    </source>
</evidence>
<comment type="function">
    <text evidence="6 7">Catalyzes the conversion of GDP-D-mannose to GDP-4-dehydro-6-deoxy-D-mannose.</text>
</comment>
<dbReference type="AlphaFoldDB" id="A0A432M8B6"/>